<dbReference type="PROSITE" id="PS50166">
    <property type="entry name" value="IMPORTIN_B_NT"/>
    <property type="match status" value="1"/>
</dbReference>
<gene>
    <name evidence="9" type="ORF">SELO1098_LOCUS31443</name>
</gene>
<dbReference type="Pfam" id="PF08767">
    <property type="entry name" value="CRM1_C"/>
    <property type="match status" value="1"/>
</dbReference>
<dbReference type="GO" id="GO:0006611">
    <property type="term" value="P:protein export from nucleus"/>
    <property type="evidence" value="ECO:0007669"/>
    <property type="project" value="InterPro"/>
</dbReference>
<sequence length="1105" mass="124968">MDAAAAHLLNFSQPFDCSLLDQIVLIAMDGSHPQRAAANEFLVKMKDHPDMWRRADAILEVSKNLHTKFFGLQVLGEAISTHWKVIPADQREGIRGYVVGKVIALSSSDDVMKTNMVFLSKLNLVLVQILKQDWPHNWPTFISDLVGASKTSESLCENNMKVLQLLSEEVFDYSKDSMTTAKIRTMKESLNEEFSQIFQLCEFILEASQKPSLVLCTLQTLQRFLTWIPLAYIFESNLIAGLITKFMPVAAYRTATIDCLTEIASLPPHDIPSQYHPAMQALLVHLVQSLLEIIPPSADLRRAFENGSDEDCLFVKRLALLLGTYLKSYLPLFEHPQVMGQPPMPQEGALQHEQVVVEALVYMVRVTSVQDEDVFKTCLEFWSHFTKELYNAEAAFKTTAYSTYGGSAGTAGSAFGGVQGSSLRGGKQALYEGILHNLRILMIDNMAKPEEVIIVEDDNGEIVREQTKDTEVIAQYKTMRETIVYLTNLNYEDTEAIMLEKLDLQVAGGMFSWNGLNTLCWAIGSISGAMGELDEKRFLVSVIKDLLRLCEEQRGKDNKAVVASNIMYIVGQYPRFLRAHWKFLKTVVNKLFEFMHEHHPGVQDMACDTFLKISQKCKRKFMTPQVEDPQPFILTLIGDLQRHIGDLQPHQVQSFYESVGTMLSDQGPAIRMPREEVVLRLMELQNLSWSKAMQAGAQNINSLSSIETIKELSKILRINIRVVSSAGSIYLHQLSNIFNDVLNVYRLYSEQIIQACAQQGPIATRLTVYKAMRGVKTDILELFIACLDACRERDEEFDSAHAKELFNQNFLPSIMNEVLQDYHASPPAARDHKVLVLFSTAISVLKDHISPHIPRILNALFEKTLEMITTNMLDYPEHRIAFFTFIHEANSHCFYALFSIPAHLQKLIIDSIVWAIKHTERNISETGLEILLALLRNVSGNNQIAQPFFQQFMLPLIQDVFGVLTDRLHKSGFKLQASILMHLCHCTQLGQITAPLHSLGNSVDNAQFLKEHLGGLLVKAFPNVTKQQVASFVQGLFDTTLDANAFKLHLRDFLITIKEFESEDNSDLFAEEREATLRMDREQQYEYMASVPGLIKPVDIETDDL</sequence>
<dbReference type="Pfam" id="PF08389">
    <property type="entry name" value="Xpo1"/>
    <property type="match status" value="1"/>
</dbReference>
<evidence type="ECO:0000256" key="5">
    <source>
        <dbReference type="ARBA" id="ARBA00022927"/>
    </source>
</evidence>
<dbReference type="FunFam" id="1.25.10.10:FF:001255">
    <property type="entry name" value="Exportin 1"/>
    <property type="match status" value="1"/>
</dbReference>
<dbReference type="GO" id="GO:0051028">
    <property type="term" value="P:mRNA transport"/>
    <property type="evidence" value="ECO:0007669"/>
    <property type="project" value="UniProtKB-KW"/>
</dbReference>
<dbReference type="GO" id="GO:0005049">
    <property type="term" value="F:nuclear export signal receptor activity"/>
    <property type="evidence" value="ECO:0007669"/>
    <property type="project" value="InterPro"/>
</dbReference>
<dbReference type="AlphaFoldDB" id="A0A7S3HRC2"/>
<dbReference type="InterPro" id="IPR041235">
    <property type="entry name" value="Exp1_repeat_2"/>
</dbReference>
<reference evidence="9" key="1">
    <citation type="submission" date="2021-01" db="EMBL/GenBank/DDBJ databases">
        <authorList>
            <person name="Corre E."/>
            <person name="Pelletier E."/>
            <person name="Niang G."/>
            <person name="Scheremetjew M."/>
            <person name="Finn R."/>
            <person name="Kale V."/>
            <person name="Holt S."/>
            <person name="Cochrane G."/>
            <person name="Meng A."/>
            <person name="Brown T."/>
            <person name="Cohen L."/>
        </authorList>
    </citation>
    <scope>NUCLEOTIDE SEQUENCE</scope>
    <source>
        <strain evidence="9">CCAP 955/1</strain>
    </source>
</reference>
<accession>A0A7S3HRC2</accession>
<dbReference type="GO" id="GO:0005634">
    <property type="term" value="C:nucleus"/>
    <property type="evidence" value="ECO:0007669"/>
    <property type="project" value="UniProtKB-SubCell"/>
</dbReference>
<dbReference type="Pfam" id="PF03810">
    <property type="entry name" value="IBN_N"/>
    <property type="match status" value="1"/>
</dbReference>
<name>A0A7S3HRC2_9STRA</name>
<evidence type="ECO:0000256" key="1">
    <source>
        <dbReference type="ARBA" id="ARBA00004123"/>
    </source>
</evidence>
<dbReference type="Pfam" id="PF18787">
    <property type="entry name" value="CRM1_repeat_3"/>
    <property type="match status" value="1"/>
</dbReference>
<dbReference type="GO" id="GO:0000055">
    <property type="term" value="P:ribosomal large subunit export from nucleus"/>
    <property type="evidence" value="ECO:0007669"/>
    <property type="project" value="TreeGrafter"/>
</dbReference>
<dbReference type="GO" id="GO:0000056">
    <property type="term" value="P:ribosomal small subunit export from nucleus"/>
    <property type="evidence" value="ECO:0007669"/>
    <property type="project" value="TreeGrafter"/>
</dbReference>
<comment type="similarity">
    <text evidence="2">Belongs to the exportin family.</text>
</comment>
<dbReference type="SUPFAM" id="SSF48371">
    <property type="entry name" value="ARM repeat"/>
    <property type="match status" value="1"/>
</dbReference>
<keyword evidence="3" id="KW-0813">Transport</keyword>
<dbReference type="EMBL" id="HBIC01061265">
    <property type="protein sequence ID" value="CAE0302585.1"/>
    <property type="molecule type" value="Transcribed_RNA"/>
</dbReference>
<evidence type="ECO:0000256" key="7">
    <source>
        <dbReference type="ARBA" id="ARBA00073514"/>
    </source>
</evidence>
<dbReference type="Gene3D" id="1.25.10.10">
    <property type="entry name" value="Leucine-rich Repeat Variant"/>
    <property type="match status" value="1"/>
</dbReference>
<proteinExistence type="inferred from homology"/>
<comment type="subcellular location">
    <subcellularLocation>
        <location evidence="1">Nucleus</location>
    </subcellularLocation>
</comment>
<evidence type="ECO:0000256" key="6">
    <source>
        <dbReference type="ARBA" id="ARBA00023242"/>
    </source>
</evidence>
<evidence type="ECO:0000259" key="8">
    <source>
        <dbReference type="PROSITE" id="PS50166"/>
    </source>
</evidence>
<dbReference type="SMART" id="SM00913">
    <property type="entry name" value="IBN_N"/>
    <property type="match status" value="1"/>
</dbReference>
<keyword evidence="5" id="KW-0653">Protein transport</keyword>
<protein>
    <recommendedName>
        <fullName evidence="7">Exportin-1</fullName>
    </recommendedName>
</protein>
<feature type="domain" description="Importin N-terminal" evidence="8">
    <location>
        <begin position="38"/>
        <end position="104"/>
    </location>
</feature>
<evidence type="ECO:0000256" key="4">
    <source>
        <dbReference type="ARBA" id="ARBA00022816"/>
    </source>
</evidence>
<dbReference type="PANTHER" id="PTHR11223:SF2">
    <property type="entry name" value="EXPORTIN-1"/>
    <property type="match status" value="1"/>
</dbReference>
<dbReference type="Pfam" id="PF18777">
    <property type="entry name" value="CRM1_repeat"/>
    <property type="match status" value="1"/>
</dbReference>
<dbReference type="SMART" id="SM01102">
    <property type="entry name" value="CRM1_C"/>
    <property type="match status" value="1"/>
</dbReference>
<organism evidence="9">
    <name type="scientific">Spumella elongata</name>
    <dbReference type="NCBI Taxonomy" id="89044"/>
    <lineage>
        <taxon>Eukaryota</taxon>
        <taxon>Sar</taxon>
        <taxon>Stramenopiles</taxon>
        <taxon>Ochrophyta</taxon>
        <taxon>Chrysophyceae</taxon>
        <taxon>Chromulinales</taxon>
        <taxon>Chromulinaceae</taxon>
        <taxon>Spumella</taxon>
    </lineage>
</organism>
<dbReference type="InterPro" id="IPR016024">
    <property type="entry name" value="ARM-type_fold"/>
</dbReference>
<keyword evidence="4" id="KW-0509">mRNA transport</keyword>
<dbReference type="InterPro" id="IPR041123">
    <property type="entry name" value="CRM1_repeat"/>
</dbReference>
<dbReference type="PANTHER" id="PTHR11223">
    <property type="entry name" value="EXPORTIN 1/5"/>
    <property type="match status" value="1"/>
</dbReference>
<dbReference type="GO" id="GO:0005737">
    <property type="term" value="C:cytoplasm"/>
    <property type="evidence" value="ECO:0007669"/>
    <property type="project" value="TreeGrafter"/>
</dbReference>
<dbReference type="Pfam" id="PF18784">
    <property type="entry name" value="CRM1_repeat_2"/>
    <property type="match status" value="1"/>
</dbReference>
<dbReference type="GO" id="GO:0031267">
    <property type="term" value="F:small GTPase binding"/>
    <property type="evidence" value="ECO:0007669"/>
    <property type="project" value="InterPro"/>
</dbReference>
<dbReference type="InterPro" id="IPR011989">
    <property type="entry name" value="ARM-like"/>
</dbReference>
<keyword evidence="6" id="KW-0539">Nucleus</keyword>
<evidence type="ECO:0000313" key="9">
    <source>
        <dbReference type="EMBL" id="CAE0302585.1"/>
    </source>
</evidence>
<dbReference type="InterPro" id="IPR013598">
    <property type="entry name" value="Exportin-1/Importin-b-like"/>
</dbReference>
<evidence type="ECO:0000256" key="2">
    <source>
        <dbReference type="ARBA" id="ARBA00009466"/>
    </source>
</evidence>
<dbReference type="InterPro" id="IPR001494">
    <property type="entry name" value="Importin-beta_N"/>
</dbReference>
<dbReference type="InterPro" id="IPR045065">
    <property type="entry name" value="XPO1/5"/>
</dbReference>
<dbReference type="InterPro" id="IPR014877">
    <property type="entry name" value="XPO1_C_dom"/>
</dbReference>
<evidence type="ECO:0000256" key="3">
    <source>
        <dbReference type="ARBA" id="ARBA00022448"/>
    </source>
</evidence>
<dbReference type="InterPro" id="IPR040485">
    <property type="entry name" value="XPO1_repeat_3"/>
</dbReference>